<accession>A0ABQ0ZGJ6</accession>
<keyword evidence="1" id="KW-1133">Transmembrane helix</keyword>
<gene>
    <name evidence="2" type="ORF">JCM18694_05860</name>
</gene>
<organism evidence="2 3">
    <name type="scientific">Prolixibacter denitrificans</name>
    <dbReference type="NCBI Taxonomy" id="1541063"/>
    <lineage>
        <taxon>Bacteria</taxon>
        <taxon>Pseudomonadati</taxon>
        <taxon>Bacteroidota</taxon>
        <taxon>Bacteroidia</taxon>
        <taxon>Marinilabiliales</taxon>
        <taxon>Prolixibacteraceae</taxon>
        <taxon>Prolixibacter</taxon>
    </lineage>
</organism>
<keyword evidence="1" id="KW-0472">Membrane</keyword>
<feature type="transmembrane region" description="Helical" evidence="1">
    <location>
        <begin position="39"/>
        <end position="62"/>
    </location>
</feature>
<reference evidence="2 3" key="1">
    <citation type="submission" date="2019-10" db="EMBL/GenBank/DDBJ databases">
        <title>Prolixibacter strains distinguished by the presence of nitrate reductase genes were adept at nitrate-dependent anaerobic corrosion of metallic iron and carbon steel.</title>
        <authorList>
            <person name="Iino T."/>
            <person name="Shono N."/>
            <person name="Ito K."/>
            <person name="Nakamura R."/>
            <person name="Sueoka K."/>
            <person name="Harayama S."/>
            <person name="Ohkuma M."/>
        </authorList>
    </citation>
    <scope>NUCLEOTIDE SEQUENCE [LARGE SCALE GENOMIC DNA]</scope>
    <source>
        <strain evidence="2 3">MIC1-1</strain>
    </source>
</reference>
<dbReference type="EMBL" id="BLAU01000001">
    <property type="protein sequence ID" value="GET20340.1"/>
    <property type="molecule type" value="Genomic_DNA"/>
</dbReference>
<proteinExistence type="predicted"/>
<sequence length="68" mass="6950">MFAGIPSGDGDIILPIGIRGAHTTGILTLAITVTLTITIMPIIAIGIIIGTIAITISTTIMCGHTLHK</sequence>
<name>A0ABQ0ZGJ6_9BACT</name>
<evidence type="ECO:0000256" key="1">
    <source>
        <dbReference type="SAM" id="Phobius"/>
    </source>
</evidence>
<evidence type="ECO:0000313" key="3">
    <source>
        <dbReference type="Proteomes" id="UP000396862"/>
    </source>
</evidence>
<keyword evidence="1" id="KW-0812">Transmembrane</keyword>
<feature type="transmembrane region" description="Helical" evidence="1">
    <location>
        <begin position="12"/>
        <end position="33"/>
    </location>
</feature>
<protein>
    <submittedName>
        <fullName evidence="2">Uncharacterized protein</fullName>
    </submittedName>
</protein>
<dbReference type="Proteomes" id="UP000396862">
    <property type="component" value="Unassembled WGS sequence"/>
</dbReference>
<keyword evidence="3" id="KW-1185">Reference proteome</keyword>
<evidence type="ECO:0000313" key="2">
    <source>
        <dbReference type="EMBL" id="GET20340.1"/>
    </source>
</evidence>
<comment type="caution">
    <text evidence="2">The sequence shown here is derived from an EMBL/GenBank/DDBJ whole genome shotgun (WGS) entry which is preliminary data.</text>
</comment>